<proteinExistence type="inferred from homology"/>
<dbReference type="EMBL" id="LZLM01000040">
    <property type="protein sequence ID" value="OBJ87804.1"/>
    <property type="molecule type" value="Genomic_DNA"/>
</dbReference>
<sequence length="82" mass="8932">MTDVGMRELRQNPAPVLREVESGGEVTVLVNGRAVARIVPIERPSWVAGEQAGRIYGAAVDSGWEDELRAAREEDTVGDPWS</sequence>
<dbReference type="RefSeq" id="WP_065139174.1">
    <property type="nucleotide sequence ID" value="NZ_LZLM01000040.1"/>
</dbReference>
<dbReference type="AlphaFoldDB" id="A0A1A3KTP5"/>
<evidence type="ECO:0000256" key="2">
    <source>
        <dbReference type="RuleBase" id="RU362080"/>
    </source>
</evidence>
<dbReference type="Pfam" id="PF02604">
    <property type="entry name" value="PhdYeFM_antitox"/>
    <property type="match status" value="1"/>
</dbReference>
<reference evidence="3 4" key="1">
    <citation type="submission" date="2016-06" db="EMBL/GenBank/DDBJ databases">
        <authorList>
            <person name="Kjaerup R.B."/>
            <person name="Dalgaard T.S."/>
            <person name="Juul-Madsen H.R."/>
        </authorList>
    </citation>
    <scope>NUCLEOTIDE SEQUENCE [LARGE SCALE GENOMIC DNA]</scope>
    <source>
        <strain evidence="3 4">1276495.2</strain>
    </source>
</reference>
<evidence type="ECO:0000313" key="3">
    <source>
        <dbReference type="EMBL" id="OBJ87804.1"/>
    </source>
</evidence>
<comment type="similarity">
    <text evidence="1 2">Belongs to the phD/YefM antitoxin family.</text>
</comment>
<evidence type="ECO:0000313" key="4">
    <source>
        <dbReference type="Proteomes" id="UP000093925"/>
    </source>
</evidence>
<protein>
    <recommendedName>
        <fullName evidence="2">Antitoxin</fullName>
    </recommendedName>
</protein>
<dbReference type="InterPro" id="IPR006442">
    <property type="entry name" value="Antitoxin_Phd/YefM"/>
</dbReference>
<name>A0A1A3KTP5_MYCAS</name>
<dbReference type="InterPro" id="IPR036165">
    <property type="entry name" value="YefM-like_sf"/>
</dbReference>
<organism evidence="3 4">
    <name type="scientific">Mycobacterium asiaticum</name>
    <dbReference type="NCBI Taxonomy" id="1790"/>
    <lineage>
        <taxon>Bacteria</taxon>
        <taxon>Bacillati</taxon>
        <taxon>Actinomycetota</taxon>
        <taxon>Actinomycetes</taxon>
        <taxon>Mycobacteriales</taxon>
        <taxon>Mycobacteriaceae</taxon>
        <taxon>Mycobacterium</taxon>
    </lineage>
</organism>
<comment type="function">
    <text evidence="2">Antitoxin component of a type II toxin-antitoxin (TA) system.</text>
</comment>
<dbReference type="Proteomes" id="UP000093925">
    <property type="component" value="Unassembled WGS sequence"/>
</dbReference>
<accession>A0A1A3KTP5</accession>
<comment type="caution">
    <text evidence="3">The sequence shown here is derived from an EMBL/GenBank/DDBJ whole genome shotgun (WGS) entry which is preliminary data.</text>
</comment>
<dbReference type="SUPFAM" id="SSF143120">
    <property type="entry name" value="YefM-like"/>
    <property type="match status" value="1"/>
</dbReference>
<evidence type="ECO:0000256" key="1">
    <source>
        <dbReference type="ARBA" id="ARBA00009981"/>
    </source>
</evidence>
<gene>
    <name evidence="3" type="ORF">A5640_06025</name>
</gene>
<dbReference type="NCBIfam" id="TIGR01552">
    <property type="entry name" value="phd_fam"/>
    <property type="match status" value="1"/>
</dbReference>
<dbReference type="Gene3D" id="3.40.1620.10">
    <property type="entry name" value="YefM-like domain"/>
    <property type="match status" value="1"/>
</dbReference>